<sequence length="416" mass="46726">MPHATDQYWTPRHEEYQKVLQIVEGPNEPVIRFPLVVQPQAKAESKDEVLREIRRIAAQPTDKSLQSELRQLLDANGGVVHFKGLPLKTPDDFSDFLVALSGQGEHAWKPHTDVGMEVLRRPRAKHVLTTNEGPPSHFIGWHNEYAVSPVHPSYLILFCEVPPQSGGQTSVVSSLALFDRLQKEVPGFVEGCASKGLVYHIPHTASQVGGIVGGNGLYKASAFGPTDGSVPSDSEEEKRKGVEARVIDLAKRGGWYEGIDKTDESIPVWQRRGFNWTWQENGDLEVVHRVPGVRLHPTQNKPAIFNAMSTRYTNAKVNNTWDPPHTFKNEDGTEGVAIPPHFSGLEKDEPIPKQWLERMDFYQHKLTADIRWEVGDVLVIDNYAAQHARWGWQGERKILASFWDQPGYPATPLVKV</sequence>
<accession>A0AAD9HHJ6</accession>
<feature type="domain" description="TauD/TfdA-like" evidence="2">
    <location>
        <begin position="61"/>
        <end position="398"/>
    </location>
</feature>
<organism evidence="3 4">
    <name type="scientific">Colletotrichum zoysiae</name>
    <dbReference type="NCBI Taxonomy" id="1216348"/>
    <lineage>
        <taxon>Eukaryota</taxon>
        <taxon>Fungi</taxon>
        <taxon>Dikarya</taxon>
        <taxon>Ascomycota</taxon>
        <taxon>Pezizomycotina</taxon>
        <taxon>Sordariomycetes</taxon>
        <taxon>Hypocreomycetidae</taxon>
        <taxon>Glomerellales</taxon>
        <taxon>Glomerellaceae</taxon>
        <taxon>Colletotrichum</taxon>
        <taxon>Colletotrichum graminicola species complex</taxon>
    </lineage>
</organism>
<protein>
    <submittedName>
        <fullName evidence="3">Clavaminate synthase-like protein</fullName>
    </submittedName>
</protein>
<evidence type="ECO:0000313" key="3">
    <source>
        <dbReference type="EMBL" id="KAK2028132.1"/>
    </source>
</evidence>
<dbReference type="SUPFAM" id="SSF51197">
    <property type="entry name" value="Clavaminate synthase-like"/>
    <property type="match status" value="1"/>
</dbReference>
<dbReference type="PANTHER" id="PTHR10696:SF21">
    <property type="entry name" value="TAUD_TFDA-LIKE DOMAIN-CONTAINING PROTEIN"/>
    <property type="match status" value="1"/>
</dbReference>
<dbReference type="InterPro" id="IPR003819">
    <property type="entry name" value="TauD/TfdA-like"/>
</dbReference>
<dbReference type="InterPro" id="IPR042098">
    <property type="entry name" value="TauD-like_sf"/>
</dbReference>
<dbReference type="InterPro" id="IPR050411">
    <property type="entry name" value="AlphaKG_dependent_hydroxylases"/>
</dbReference>
<proteinExistence type="predicted"/>
<dbReference type="Proteomes" id="UP001232148">
    <property type="component" value="Unassembled WGS sequence"/>
</dbReference>
<comment type="caution">
    <text evidence="3">The sequence shown here is derived from an EMBL/GenBank/DDBJ whole genome shotgun (WGS) entry which is preliminary data.</text>
</comment>
<dbReference type="Pfam" id="PF02668">
    <property type="entry name" value="TauD"/>
    <property type="match status" value="1"/>
</dbReference>
<evidence type="ECO:0000259" key="2">
    <source>
        <dbReference type="Pfam" id="PF02668"/>
    </source>
</evidence>
<dbReference type="Gene3D" id="3.60.130.10">
    <property type="entry name" value="Clavaminate synthase-like"/>
    <property type="match status" value="1"/>
</dbReference>
<evidence type="ECO:0000313" key="4">
    <source>
        <dbReference type="Proteomes" id="UP001232148"/>
    </source>
</evidence>
<dbReference type="EMBL" id="MU842883">
    <property type="protein sequence ID" value="KAK2028132.1"/>
    <property type="molecule type" value="Genomic_DNA"/>
</dbReference>
<dbReference type="GO" id="GO:0016491">
    <property type="term" value="F:oxidoreductase activity"/>
    <property type="evidence" value="ECO:0007669"/>
    <property type="project" value="UniProtKB-KW"/>
</dbReference>
<evidence type="ECO:0000256" key="1">
    <source>
        <dbReference type="ARBA" id="ARBA00023002"/>
    </source>
</evidence>
<dbReference type="AlphaFoldDB" id="A0AAD9HHJ6"/>
<dbReference type="PANTHER" id="PTHR10696">
    <property type="entry name" value="GAMMA-BUTYROBETAINE HYDROXYLASE-RELATED"/>
    <property type="match status" value="1"/>
</dbReference>
<gene>
    <name evidence="3" type="ORF">LX32DRAFT_591299</name>
</gene>
<reference evidence="3" key="1">
    <citation type="submission" date="2021-06" db="EMBL/GenBank/DDBJ databases">
        <title>Comparative genomics, transcriptomics and evolutionary studies reveal genomic signatures of adaptation to plant cell wall in hemibiotrophic fungi.</title>
        <authorList>
            <consortium name="DOE Joint Genome Institute"/>
            <person name="Baroncelli R."/>
            <person name="Diaz J.F."/>
            <person name="Benocci T."/>
            <person name="Peng M."/>
            <person name="Battaglia E."/>
            <person name="Haridas S."/>
            <person name="Andreopoulos W."/>
            <person name="Labutti K."/>
            <person name="Pangilinan J."/>
            <person name="Floch G.L."/>
            <person name="Makela M.R."/>
            <person name="Henrissat B."/>
            <person name="Grigoriev I.V."/>
            <person name="Crouch J.A."/>
            <person name="De Vries R.P."/>
            <person name="Sukno S.A."/>
            <person name="Thon M.R."/>
        </authorList>
    </citation>
    <scope>NUCLEOTIDE SEQUENCE</scope>
    <source>
        <strain evidence="3">MAFF235873</strain>
    </source>
</reference>
<keyword evidence="1" id="KW-0560">Oxidoreductase</keyword>
<keyword evidence="4" id="KW-1185">Reference proteome</keyword>
<name>A0AAD9HHJ6_9PEZI</name>